<dbReference type="GO" id="GO:0005634">
    <property type="term" value="C:nucleus"/>
    <property type="evidence" value="ECO:0007669"/>
    <property type="project" value="UniProtKB-SubCell"/>
</dbReference>
<evidence type="ECO:0000259" key="6">
    <source>
        <dbReference type="PROSITE" id="PS50811"/>
    </source>
</evidence>
<dbReference type="PROSITE" id="PS50811">
    <property type="entry name" value="WRKY"/>
    <property type="match status" value="1"/>
</dbReference>
<organism evidence="7 8">
    <name type="scientific">Eleusine coracana subsp. coracana</name>
    <dbReference type="NCBI Taxonomy" id="191504"/>
    <lineage>
        <taxon>Eukaryota</taxon>
        <taxon>Viridiplantae</taxon>
        <taxon>Streptophyta</taxon>
        <taxon>Embryophyta</taxon>
        <taxon>Tracheophyta</taxon>
        <taxon>Spermatophyta</taxon>
        <taxon>Magnoliopsida</taxon>
        <taxon>Liliopsida</taxon>
        <taxon>Poales</taxon>
        <taxon>Poaceae</taxon>
        <taxon>PACMAD clade</taxon>
        <taxon>Chloridoideae</taxon>
        <taxon>Cynodonteae</taxon>
        <taxon>Eleusininae</taxon>
        <taxon>Eleusine</taxon>
    </lineage>
</organism>
<dbReference type="GO" id="GO:0003700">
    <property type="term" value="F:DNA-binding transcription factor activity"/>
    <property type="evidence" value="ECO:0007669"/>
    <property type="project" value="InterPro"/>
</dbReference>
<name>A0AAV5FP78_ELECO</name>
<evidence type="ECO:0000313" key="8">
    <source>
        <dbReference type="Proteomes" id="UP001054889"/>
    </source>
</evidence>
<dbReference type="InterPro" id="IPR003657">
    <property type="entry name" value="WRKY_dom"/>
</dbReference>
<reference evidence="7" key="1">
    <citation type="journal article" date="2018" name="DNA Res.">
        <title>Multiple hybrid de novo genome assembly of finger millet, an orphan allotetraploid crop.</title>
        <authorList>
            <person name="Hatakeyama M."/>
            <person name="Aluri S."/>
            <person name="Balachadran M.T."/>
            <person name="Sivarajan S.R."/>
            <person name="Patrignani A."/>
            <person name="Gruter S."/>
            <person name="Poveda L."/>
            <person name="Shimizu-Inatsugi R."/>
            <person name="Baeten J."/>
            <person name="Francoijs K.J."/>
            <person name="Nataraja K.N."/>
            <person name="Reddy Y.A.N."/>
            <person name="Phadnis S."/>
            <person name="Ravikumar R.L."/>
            <person name="Schlapbach R."/>
            <person name="Sreeman S.M."/>
            <person name="Shimizu K.K."/>
        </authorList>
    </citation>
    <scope>NUCLEOTIDE SEQUENCE</scope>
</reference>
<keyword evidence="4" id="KW-0804">Transcription</keyword>
<keyword evidence="5" id="KW-0539">Nucleus</keyword>
<comment type="subcellular location">
    <subcellularLocation>
        <location evidence="1">Nucleus</location>
    </subcellularLocation>
</comment>
<proteinExistence type="predicted"/>
<dbReference type="GO" id="GO:0043565">
    <property type="term" value="F:sequence-specific DNA binding"/>
    <property type="evidence" value="ECO:0007669"/>
    <property type="project" value="InterPro"/>
</dbReference>
<feature type="domain" description="WRKY" evidence="6">
    <location>
        <begin position="8"/>
        <end position="72"/>
    </location>
</feature>
<dbReference type="PANTHER" id="PTHR31221">
    <property type="entry name" value="WRKY TRANSCRIPTION FACTOR PROTEIN 1-RELATED"/>
    <property type="match status" value="1"/>
</dbReference>
<dbReference type="Pfam" id="PF03106">
    <property type="entry name" value="WRKY"/>
    <property type="match status" value="1"/>
</dbReference>
<keyword evidence="8" id="KW-1185">Reference proteome</keyword>
<keyword evidence="3" id="KW-0238">DNA-binding</keyword>
<dbReference type="InterPro" id="IPR036576">
    <property type="entry name" value="WRKY_dom_sf"/>
</dbReference>
<dbReference type="Proteomes" id="UP001054889">
    <property type="component" value="Unassembled WGS sequence"/>
</dbReference>
<gene>
    <name evidence="7" type="primary">gb25419</name>
    <name evidence="7" type="ORF">PR202_gb25419</name>
</gene>
<protein>
    <recommendedName>
        <fullName evidence="6">WRKY domain-containing protein</fullName>
    </recommendedName>
</protein>
<dbReference type="Gene3D" id="2.20.25.80">
    <property type="entry name" value="WRKY domain"/>
    <property type="match status" value="1"/>
</dbReference>
<accession>A0AAV5FP78</accession>
<evidence type="ECO:0000256" key="4">
    <source>
        <dbReference type="ARBA" id="ARBA00023163"/>
    </source>
</evidence>
<evidence type="ECO:0000256" key="5">
    <source>
        <dbReference type="ARBA" id="ARBA00023242"/>
    </source>
</evidence>
<evidence type="ECO:0000256" key="3">
    <source>
        <dbReference type="ARBA" id="ARBA00023125"/>
    </source>
</evidence>
<evidence type="ECO:0000256" key="2">
    <source>
        <dbReference type="ARBA" id="ARBA00023015"/>
    </source>
</evidence>
<dbReference type="EMBL" id="BQKI01000090">
    <property type="protein sequence ID" value="GJN36546.1"/>
    <property type="molecule type" value="Genomic_DNA"/>
</dbReference>
<evidence type="ECO:0000313" key="7">
    <source>
        <dbReference type="EMBL" id="GJN36546.1"/>
    </source>
</evidence>
<reference evidence="7" key="2">
    <citation type="submission" date="2021-12" db="EMBL/GenBank/DDBJ databases">
        <title>Resequencing data analysis of finger millet.</title>
        <authorList>
            <person name="Hatakeyama M."/>
            <person name="Aluri S."/>
            <person name="Balachadran M.T."/>
            <person name="Sivarajan S.R."/>
            <person name="Poveda L."/>
            <person name="Shimizu-Inatsugi R."/>
            <person name="Schlapbach R."/>
            <person name="Sreeman S.M."/>
            <person name="Shimizu K.K."/>
        </authorList>
    </citation>
    <scope>NUCLEOTIDE SEQUENCE</scope>
</reference>
<dbReference type="InterPro" id="IPR044810">
    <property type="entry name" value="WRKY_plant"/>
</dbReference>
<dbReference type="PANTHER" id="PTHR31221:SF360">
    <property type="entry name" value="WRKY DOMAIN-CONTAINING PROTEIN"/>
    <property type="match status" value="1"/>
</dbReference>
<dbReference type="SMART" id="SM00774">
    <property type="entry name" value="WRKY"/>
    <property type="match status" value="1"/>
</dbReference>
<sequence length="186" mass="20384">MQSHPDMSSLCSGDDGYSWMKSGQQTVPGWGCPTIYYECAHEKCKVKKSVALSVDGQIVETVYRGSHNHPRPTEMLLRDVQALLEPDSQRYVLPEVFAAGTLMRGATERDAQLPFSTDTNEEEGDSEDAGADCIVIDKTLKDGTVDIKRQGDGIFLVKSIGRDLGLNVVSTSAPQIGLNENIKRCF</sequence>
<keyword evidence="2" id="KW-0805">Transcription regulation</keyword>
<dbReference type="AlphaFoldDB" id="A0AAV5FP78"/>
<comment type="caution">
    <text evidence="7">The sequence shown here is derived from an EMBL/GenBank/DDBJ whole genome shotgun (WGS) entry which is preliminary data.</text>
</comment>
<evidence type="ECO:0000256" key="1">
    <source>
        <dbReference type="ARBA" id="ARBA00004123"/>
    </source>
</evidence>
<dbReference type="SUPFAM" id="SSF118290">
    <property type="entry name" value="WRKY DNA-binding domain"/>
    <property type="match status" value="1"/>
</dbReference>